<sequence>MKYIAISFLLITILFSCNQNSLGETQLINGYWQIKEAENPKGAIKQYDFIETVDFYEITDSIGVRKKAKPTIQGGFKVSEDQETFTTEVTSDTIFLHFKNIYDARTDAVFDLSKNQMKVKSSTTGLIFTYERFEKIDYGDEEI</sequence>
<gene>
    <name evidence="1" type="ORF">G7034_04815</name>
</gene>
<accession>A0A967DY89</accession>
<evidence type="ECO:0000313" key="2">
    <source>
        <dbReference type="Proteomes" id="UP000643701"/>
    </source>
</evidence>
<dbReference type="AlphaFoldDB" id="A0A967DY89"/>
<evidence type="ECO:0000313" key="1">
    <source>
        <dbReference type="EMBL" id="NGZ89570.1"/>
    </source>
</evidence>
<dbReference type="RefSeq" id="WP_166399833.1">
    <property type="nucleotide sequence ID" value="NZ_JAANAS010000039.1"/>
</dbReference>
<proteinExistence type="predicted"/>
<keyword evidence="2" id="KW-1185">Reference proteome</keyword>
<dbReference type="PROSITE" id="PS51257">
    <property type="entry name" value="PROKAR_LIPOPROTEIN"/>
    <property type="match status" value="1"/>
</dbReference>
<name>A0A967DY89_9FLAO</name>
<protein>
    <recommendedName>
        <fullName evidence="3">Lipocalin-like domain-containing protein</fullName>
    </recommendedName>
</protein>
<dbReference type="EMBL" id="JAANAS010000039">
    <property type="protein sequence ID" value="NGZ89570.1"/>
    <property type="molecule type" value="Genomic_DNA"/>
</dbReference>
<reference evidence="1" key="1">
    <citation type="submission" date="2020-03" db="EMBL/GenBank/DDBJ databases">
        <title>Psychroflexus Maritimus sp. nov., isolate from marine sediment.</title>
        <authorList>
            <person name="Zhong Y.-L."/>
        </authorList>
    </citation>
    <scope>NUCLEOTIDE SEQUENCE</scope>
    <source>
        <strain evidence="1">C1</strain>
    </source>
</reference>
<organism evidence="1 2">
    <name type="scientific">Psychroflexus maritimus</name>
    <dbReference type="NCBI Taxonomy" id="2714865"/>
    <lineage>
        <taxon>Bacteria</taxon>
        <taxon>Pseudomonadati</taxon>
        <taxon>Bacteroidota</taxon>
        <taxon>Flavobacteriia</taxon>
        <taxon>Flavobacteriales</taxon>
        <taxon>Flavobacteriaceae</taxon>
        <taxon>Psychroflexus</taxon>
    </lineage>
</organism>
<dbReference type="Proteomes" id="UP000643701">
    <property type="component" value="Unassembled WGS sequence"/>
</dbReference>
<comment type="caution">
    <text evidence="1">The sequence shown here is derived from an EMBL/GenBank/DDBJ whole genome shotgun (WGS) entry which is preliminary data.</text>
</comment>
<evidence type="ECO:0008006" key="3">
    <source>
        <dbReference type="Google" id="ProtNLM"/>
    </source>
</evidence>